<protein>
    <submittedName>
        <fullName evidence="2">Uncharacterized protein</fullName>
    </submittedName>
</protein>
<accession>A0A401SVI7</accession>
<gene>
    <name evidence="2" type="ORF">chiPu_0012829</name>
</gene>
<evidence type="ECO:0000313" key="2">
    <source>
        <dbReference type="EMBL" id="GCC34356.1"/>
    </source>
</evidence>
<sequence>MGSTLMSSQWHVIPGPRLLRWRGGAFQKVQNYGKGWRQIRTFQSKPEWFLCCHLGFLASDTGPSLRLPVSERGSAARRGDVSSPEQGSQQPGASSWRKKVTRHPVVLGGKAENLGETLVPDMRYACPLACGITWNVEEVLAVDELGATPM</sequence>
<organism evidence="2 3">
    <name type="scientific">Chiloscyllium punctatum</name>
    <name type="common">Brownbanded bambooshark</name>
    <name type="synonym">Hemiscyllium punctatum</name>
    <dbReference type="NCBI Taxonomy" id="137246"/>
    <lineage>
        <taxon>Eukaryota</taxon>
        <taxon>Metazoa</taxon>
        <taxon>Chordata</taxon>
        <taxon>Craniata</taxon>
        <taxon>Vertebrata</taxon>
        <taxon>Chondrichthyes</taxon>
        <taxon>Elasmobranchii</taxon>
        <taxon>Galeomorphii</taxon>
        <taxon>Galeoidea</taxon>
        <taxon>Orectolobiformes</taxon>
        <taxon>Hemiscylliidae</taxon>
        <taxon>Chiloscyllium</taxon>
    </lineage>
</organism>
<dbReference type="EMBL" id="BEZZ01000590">
    <property type="protein sequence ID" value="GCC34356.1"/>
    <property type="molecule type" value="Genomic_DNA"/>
</dbReference>
<keyword evidence="3" id="KW-1185">Reference proteome</keyword>
<proteinExistence type="predicted"/>
<comment type="caution">
    <text evidence="2">The sequence shown here is derived from an EMBL/GenBank/DDBJ whole genome shotgun (WGS) entry which is preliminary data.</text>
</comment>
<evidence type="ECO:0000313" key="3">
    <source>
        <dbReference type="Proteomes" id="UP000287033"/>
    </source>
</evidence>
<dbReference type="AlphaFoldDB" id="A0A401SVI7"/>
<evidence type="ECO:0000256" key="1">
    <source>
        <dbReference type="SAM" id="MobiDB-lite"/>
    </source>
</evidence>
<feature type="region of interest" description="Disordered" evidence="1">
    <location>
        <begin position="61"/>
        <end position="100"/>
    </location>
</feature>
<reference evidence="2 3" key="1">
    <citation type="journal article" date="2018" name="Nat. Ecol. Evol.">
        <title>Shark genomes provide insights into elasmobranch evolution and the origin of vertebrates.</title>
        <authorList>
            <person name="Hara Y"/>
            <person name="Yamaguchi K"/>
            <person name="Onimaru K"/>
            <person name="Kadota M"/>
            <person name="Koyanagi M"/>
            <person name="Keeley SD"/>
            <person name="Tatsumi K"/>
            <person name="Tanaka K"/>
            <person name="Motone F"/>
            <person name="Kageyama Y"/>
            <person name="Nozu R"/>
            <person name="Adachi N"/>
            <person name="Nishimura O"/>
            <person name="Nakagawa R"/>
            <person name="Tanegashima C"/>
            <person name="Kiyatake I"/>
            <person name="Matsumoto R"/>
            <person name="Murakumo K"/>
            <person name="Nishida K"/>
            <person name="Terakita A"/>
            <person name="Kuratani S"/>
            <person name="Sato K"/>
            <person name="Hyodo S Kuraku.S."/>
        </authorList>
    </citation>
    <scope>NUCLEOTIDE SEQUENCE [LARGE SCALE GENOMIC DNA]</scope>
</reference>
<name>A0A401SVI7_CHIPU</name>
<dbReference type="Proteomes" id="UP000287033">
    <property type="component" value="Unassembled WGS sequence"/>
</dbReference>
<feature type="compositionally biased region" description="Polar residues" evidence="1">
    <location>
        <begin position="83"/>
        <end position="93"/>
    </location>
</feature>